<evidence type="ECO:0000256" key="9">
    <source>
        <dbReference type="ARBA" id="ARBA00023065"/>
    </source>
</evidence>
<comment type="catalytic activity">
    <reaction evidence="11">
        <text>K(+)(in) + H(+)(in) = K(+)(out) + H(+)(out)</text>
        <dbReference type="Rhea" id="RHEA:28490"/>
        <dbReference type="ChEBI" id="CHEBI:15378"/>
        <dbReference type="ChEBI" id="CHEBI:29103"/>
    </reaction>
</comment>
<evidence type="ECO:0000256" key="11">
    <source>
        <dbReference type="HAMAP-Rule" id="MF_01522"/>
    </source>
</evidence>
<dbReference type="GO" id="GO:0005886">
    <property type="term" value="C:plasma membrane"/>
    <property type="evidence" value="ECO:0007669"/>
    <property type="project" value="UniProtKB-SubCell"/>
</dbReference>
<accession>A0A832DGM1</accession>
<comment type="similarity">
    <text evidence="11">Belongs to the HAK/KUP transporter (TC 2.A.72) family.</text>
</comment>
<feature type="transmembrane region" description="Helical" evidence="11">
    <location>
        <begin position="423"/>
        <end position="442"/>
    </location>
</feature>
<dbReference type="InterPro" id="IPR053951">
    <property type="entry name" value="K_trans_N"/>
</dbReference>
<dbReference type="GO" id="GO:0015079">
    <property type="term" value="F:potassium ion transmembrane transporter activity"/>
    <property type="evidence" value="ECO:0007669"/>
    <property type="project" value="UniProtKB-UniRule"/>
</dbReference>
<feature type="transmembrane region" description="Helical" evidence="11">
    <location>
        <begin position="288"/>
        <end position="319"/>
    </location>
</feature>
<evidence type="ECO:0000259" key="13">
    <source>
        <dbReference type="Pfam" id="PF22776"/>
    </source>
</evidence>
<dbReference type="Pfam" id="PF02705">
    <property type="entry name" value="K_trans"/>
    <property type="match status" value="1"/>
</dbReference>
<dbReference type="InterPro" id="IPR053952">
    <property type="entry name" value="K_trans_C"/>
</dbReference>
<evidence type="ECO:0000259" key="12">
    <source>
        <dbReference type="Pfam" id="PF02705"/>
    </source>
</evidence>
<evidence type="ECO:0000256" key="2">
    <source>
        <dbReference type="ARBA" id="ARBA00022448"/>
    </source>
</evidence>
<evidence type="ECO:0000313" key="14">
    <source>
        <dbReference type="EMBL" id="HGT47072.1"/>
    </source>
</evidence>
<protein>
    <recommendedName>
        <fullName evidence="11">Probable potassium transport system protein Kup</fullName>
    </recommendedName>
</protein>
<evidence type="ECO:0000256" key="8">
    <source>
        <dbReference type="ARBA" id="ARBA00022989"/>
    </source>
</evidence>
<feature type="transmembrane region" description="Helical" evidence="11">
    <location>
        <begin position="366"/>
        <end position="391"/>
    </location>
</feature>
<keyword evidence="5 11" id="KW-0812">Transmembrane</keyword>
<keyword evidence="4 11" id="KW-0633">Potassium transport</keyword>
<feature type="transmembrane region" description="Helical" evidence="11">
    <location>
        <begin position="203"/>
        <end position="227"/>
    </location>
</feature>
<evidence type="ECO:0000256" key="7">
    <source>
        <dbReference type="ARBA" id="ARBA00022958"/>
    </source>
</evidence>
<sequence>METESNKSGKFKNIIHAMGVVFGDIGTSPIYTLSIIFTLTLPTKENIFGILSLIFWTLIMLVTIQYAWLAMSLSIRGEGGIIVLKEILTSLLKKGRRVGFITFLGYIGVSLLIGDGVITPAISILSAVEGLKLIPEFSNISLTTIILITSIITILLFAIQHRGTDKVAASFGPIMFLWFVSLFFSGFFYLIHIPDIFLALSPYYAIEFFMHNGLAGFFVLSEVILCATGGEALYADMGHLGAKPIRQAWSIVFFALIINYFGQGAYILEHNDTEQVLFKLVSSFSEVLYIPFLILTLLATIIASQAMISAVMSLVFQGINIGIFPLMRIKFTSQKLRSQIYIPAVNKFLLLAVLLMILVFKESHNLAAAYGLAVTATMFISSVLIVTIFYIKKNYLKSFIGFIVLIITGFYLVAVTHKIPYGGYWSIIIASFVFGVMILWISGMTKLRRFLRATSLDIFVESFKQIYETGNYIKGEAIFFTKNVTSVSPYILHCMFRTGIIYEKNILVSVETSDKPYGVNLDSYEKVTEGLYTARITYGYMESPDLPKLFKQWGFSEKAIFYGAEEIKTSKPFLKIFAILKRLAPNWISFFDFPYNKLHGVVTRIEI</sequence>
<keyword evidence="3 11" id="KW-1003">Cell membrane</keyword>
<feature type="transmembrane region" description="Helical" evidence="11">
    <location>
        <begin position="47"/>
        <end position="69"/>
    </location>
</feature>
<keyword evidence="6 11" id="KW-0769">Symport</keyword>
<evidence type="ECO:0000256" key="3">
    <source>
        <dbReference type="ARBA" id="ARBA00022475"/>
    </source>
</evidence>
<comment type="function">
    <text evidence="11">Transport of potassium into the cell. Likely operates as a K(+):H(+) symporter.</text>
</comment>
<evidence type="ECO:0000256" key="10">
    <source>
        <dbReference type="ARBA" id="ARBA00023136"/>
    </source>
</evidence>
<feature type="domain" description="K+ potassium transporter integral membrane" evidence="12">
    <location>
        <begin position="15"/>
        <end position="455"/>
    </location>
</feature>
<feature type="transmembrane region" description="Helical" evidence="11">
    <location>
        <begin position="398"/>
        <end position="417"/>
    </location>
</feature>
<reference evidence="14" key="1">
    <citation type="journal article" date="2020" name="mSystems">
        <title>Genome- and Community-Level Interaction Insights into Carbon Utilization and Element Cycling Functions of Hydrothermarchaeota in Hydrothermal Sediment.</title>
        <authorList>
            <person name="Zhou Z."/>
            <person name="Liu Y."/>
            <person name="Xu W."/>
            <person name="Pan J."/>
            <person name="Luo Z.H."/>
            <person name="Li M."/>
        </authorList>
    </citation>
    <scope>NUCLEOTIDE SEQUENCE [LARGE SCALE GENOMIC DNA]</scope>
    <source>
        <strain evidence="14">SpSt-500</strain>
    </source>
</reference>
<organism evidence="14">
    <name type="scientific">Ignavibacterium album</name>
    <dbReference type="NCBI Taxonomy" id="591197"/>
    <lineage>
        <taxon>Bacteria</taxon>
        <taxon>Pseudomonadati</taxon>
        <taxon>Ignavibacteriota</taxon>
        <taxon>Ignavibacteria</taxon>
        <taxon>Ignavibacteriales</taxon>
        <taxon>Ignavibacteriaceae</taxon>
        <taxon>Ignavibacterium</taxon>
    </lineage>
</organism>
<feature type="transmembrane region" description="Helical" evidence="11">
    <location>
        <begin position="140"/>
        <end position="159"/>
    </location>
</feature>
<dbReference type="InterPro" id="IPR003855">
    <property type="entry name" value="K+_transporter"/>
</dbReference>
<keyword evidence="9 11" id="KW-0406">Ion transport</keyword>
<dbReference type="GO" id="GO:0015293">
    <property type="term" value="F:symporter activity"/>
    <property type="evidence" value="ECO:0007669"/>
    <property type="project" value="UniProtKB-UniRule"/>
</dbReference>
<proteinExistence type="inferred from homology"/>
<keyword evidence="8 11" id="KW-1133">Transmembrane helix</keyword>
<keyword evidence="7 11" id="KW-0630">Potassium</keyword>
<dbReference type="Pfam" id="PF22776">
    <property type="entry name" value="K_trans_C"/>
    <property type="match status" value="1"/>
</dbReference>
<name>A0A832DGM1_9BACT</name>
<gene>
    <name evidence="11" type="primary">kup</name>
    <name evidence="14" type="ORF">ENS56_03460</name>
</gene>
<evidence type="ECO:0000256" key="6">
    <source>
        <dbReference type="ARBA" id="ARBA00022847"/>
    </source>
</evidence>
<feature type="transmembrane region" description="Helical" evidence="11">
    <location>
        <begin position="21"/>
        <end position="41"/>
    </location>
</feature>
<dbReference type="AlphaFoldDB" id="A0A832DGM1"/>
<dbReference type="PANTHER" id="PTHR30540:SF83">
    <property type="entry name" value="K+ POTASSIUM TRANSPORTER"/>
    <property type="match status" value="1"/>
</dbReference>
<feature type="transmembrane region" description="Helical" evidence="11">
    <location>
        <begin position="171"/>
        <end position="191"/>
    </location>
</feature>
<evidence type="ECO:0000256" key="4">
    <source>
        <dbReference type="ARBA" id="ARBA00022538"/>
    </source>
</evidence>
<dbReference type="PANTHER" id="PTHR30540">
    <property type="entry name" value="OSMOTIC STRESS POTASSIUM TRANSPORTER"/>
    <property type="match status" value="1"/>
</dbReference>
<feature type="transmembrane region" description="Helical" evidence="11">
    <location>
        <begin position="103"/>
        <end position="128"/>
    </location>
</feature>
<keyword evidence="10 11" id="KW-0472">Membrane</keyword>
<comment type="subcellular location">
    <subcellularLocation>
        <location evidence="11">Cell membrane</location>
        <topology evidence="11">Multi-pass membrane protein</topology>
    </subcellularLocation>
    <subcellularLocation>
        <location evidence="1">Membrane</location>
        <topology evidence="1">Multi-pass membrane protein</topology>
    </subcellularLocation>
</comment>
<feature type="transmembrane region" description="Helical" evidence="11">
    <location>
        <begin position="340"/>
        <end position="360"/>
    </location>
</feature>
<feature type="domain" description="K+ potassium transporter C-terminal" evidence="13">
    <location>
        <begin position="475"/>
        <end position="607"/>
    </location>
</feature>
<keyword evidence="2 11" id="KW-0813">Transport</keyword>
<dbReference type="InterPro" id="IPR023051">
    <property type="entry name" value="Kup"/>
</dbReference>
<feature type="transmembrane region" description="Helical" evidence="11">
    <location>
        <begin position="248"/>
        <end position="268"/>
    </location>
</feature>
<evidence type="ECO:0000256" key="5">
    <source>
        <dbReference type="ARBA" id="ARBA00022692"/>
    </source>
</evidence>
<evidence type="ECO:0000256" key="1">
    <source>
        <dbReference type="ARBA" id="ARBA00004141"/>
    </source>
</evidence>
<dbReference type="EMBL" id="DSVI01000004">
    <property type="protein sequence ID" value="HGT47072.1"/>
    <property type="molecule type" value="Genomic_DNA"/>
</dbReference>
<dbReference type="HAMAP" id="MF_01522">
    <property type="entry name" value="Kup"/>
    <property type="match status" value="1"/>
</dbReference>
<comment type="caution">
    <text evidence="14">The sequence shown here is derived from an EMBL/GenBank/DDBJ whole genome shotgun (WGS) entry which is preliminary data.</text>
</comment>